<feature type="compositionally biased region" description="Acidic residues" evidence="1">
    <location>
        <begin position="130"/>
        <end position="145"/>
    </location>
</feature>
<evidence type="ECO:0000313" key="2">
    <source>
        <dbReference type="EMBL" id="CEM52464.1"/>
    </source>
</evidence>
<evidence type="ECO:0000256" key="1">
    <source>
        <dbReference type="SAM" id="MobiDB-lite"/>
    </source>
</evidence>
<feature type="compositionally biased region" description="Basic and acidic residues" evidence="1">
    <location>
        <begin position="146"/>
        <end position="155"/>
    </location>
</feature>
<feature type="region of interest" description="Disordered" evidence="1">
    <location>
        <begin position="42"/>
        <end position="79"/>
    </location>
</feature>
<organism evidence="2">
    <name type="scientific">Chromera velia CCMP2878</name>
    <dbReference type="NCBI Taxonomy" id="1169474"/>
    <lineage>
        <taxon>Eukaryota</taxon>
        <taxon>Sar</taxon>
        <taxon>Alveolata</taxon>
        <taxon>Colpodellida</taxon>
        <taxon>Chromeraceae</taxon>
        <taxon>Chromera</taxon>
    </lineage>
</organism>
<proteinExistence type="predicted"/>
<gene>
    <name evidence="2" type="ORF">Cvel_11289</name>
</gene>
<name>A0A0G4I632_9ALVE</name>
<sequence>MEGVLNLVATRLKREEGPLYPPTDFAAAARRAREKALKAVASTLLREEPSRESGEEGDAHSGGGPRERVGGEDSDARGEAGLSWREWALSFVSLLGGRFWGGGQGAAWHQKVSELAKEKEDRDKERSDASDNEEEGDETGEIEEEGERREERRRH</sequence>
<dbReference type="AlphaFoldDB" id="A0A0G4I632"/>
<feature type="compositionally biased region" description="Basic and acidic residues" evidence="1">
    <location>
        <begin position="45"/>
        <end position="78"/>
    </location>
</feature>
<dbReference type="VEuPathDB" id="CryptoDB:Cvel_11289"/>
<protein>
    <submittedName>
        <fullName evidence="2">Uncharacterized protein</fullName>
    </submittedName>
</protein>
<feature type="region of interest" description="Disordered" evidence="1">
    <location>
        <begin position="106"/>
        <end position="155"/>
    </location>
</feature>
<accession>A0A0G4I632</accession>
<reference evidence="2" key="1">
    <citation type="submission" date="2014-11" db="EMBL/GenBank/DDBJ databases">
        <authorList>
            <person name="Otto D Thomas"/>
            <person name="Naeem Raeece"/>
        </authorList>
    </citation>
    <scope>NUCLEOTIDE SEQUENCE</scope>
</reference>
<dbReference type="EMBL" id="CDMZ01005254">
    <property type="protein sequence ID" value="CEM52464.1"/>
    <property type="molecule type" value="Genomic_DNA"/>
</dbReference>
<feature type="compositionally biased region" description="Basic and acidic residues" evidence="1">
    <location>
        <begin position="111"/>
        <end position="129"/>
    </location>
</feature>